<feature type="transmembrane region" description="Helical" evidence="1">
    <location>
        <begin position="118"/>
        <end position="139"/>
    </location>
</feature>
<feature type="transmembrane region" description="Helical" evidence="1">
    <location>
        <begin position="145"/>
        <end position="173"/>
    </location>
</feature>
<evidence type="ECO:0000313" key="3">
    <source>
        <dbReference type="Proteomes" id="UP000533598"/>
    </source>
</evidence>
<name>A0A7W7C717_9PSEU</name>
<evidence type="ECO:0000256" key="1">
    <source>
        <dbReference type="SAM" id="Phobius"/>
    </source>
</evidence>
<proteinExistence type="predicted"/>
<feature type="transmembrane region" description="Helical" evidence="1">
    <location>
        <begin position="237"/>
        <end position="258"/>
    </location>
</feature>
<protein>
    <submittedName>
        <fullName evidence="2">ABC-2 type transport system permease protein</fullName>
    </submittedName>
</protein>
<reference evidence="2 3" key="1">
    <citation type="submission" date="2020-08" db="EMBL/GenBank/DDBJ databases">
        <title>Sequencing the genomes of 1000 actinobacteria strains.</title>
        <authorList>
            <person name="Klenk H.-P."/>
        </authorList>
    </citation>
    <scope>NUCLEOTIDE SEQUENCE [LARGE SCALE GENOMIC DNA]</scope>
    <source>
        <strain evidence="2 3">DSM 44230</strain>
    </source>
</reference>
<dbReference type="InterPro" id="IPR010390">
    <property type="entry name" value="ABC-2_transporter-like"/>
</dbReference>
<evidence type="ECO:0000313" key="2">
    <source>
        <dbReference type="EMBL" id="MBB4675647.1"/>
    </source>
</evidence>
<dbReference type="PANTHER" id="PTHR36833">
    <property type="entry name" value="SLR0610 PROTEIN-RELATED"/>
    <property type="match status" value="1"/>
</dbReference>
<keyword evidence="1" id="KW-0812">Transmembrane</keyword>
<accession>A0A7W7C717</accession>
<dbReference type="AlphaFoldDB" id="A0A7W7C717"/>
<dbReference type="RefSeq" id="WP_312986814.1">
    <property type="nucleotide sequence ID" value="NZ_BAAAUI010000031.1"/>
</dbReference>
<organism evidence="2 3">
    <name type="scientific">Crossiella cryophila</name>
    <dbReference type="NCBI Taxonomy" id="43355"/>
    <lineage>
        <taxon>Bacteria</taxon>
        <taxon>Bacillati</taxon>
        <taxon>Actinomycetota</taxon>
        <taxon>Actinomycetes</taxon>
        <taxon>Pseudonocardiales</taxon>
        <taxon>Pseudonocardiaceae</taxon>
        <taxon>Crossiella</taxon>
    </lineage>
</organism>
<dbReference type="Pfam" id="PF06182">
    <property type="entry name" value="ABC2_membrane_6"/>
    <property type="match status" value="1"/>
</dbReference>
<dbReference type="Proteomes" id="UP000533598">
    <property type="component" value="Unassembled WGS sequence"/>
</dbReference>
<feature type="transmembrane region" description="Helical" evidence="1">
    <location>
        <begin position="194"/>
        <end position="217"/>
    </location>
</feature>
<gene>
    <name evidence="2" type="ORF">HNR67_001765</name>
</gene>
<sequence>MASVAVYRRLIGAQIRSQLSYRASFAMACVGDAVAQATELVAILVIFSRITDLGGFSRAEVLLMYALASTSFGLADLAVGQLDRLPQYLRTGKFDSVLTRPLSSLGQIMVSDFQLRRLGRICLGIGVLTYVVSTVDIAWSLPTALLLVITPIAGAVLMSAVWIMAASVCFWLIEGSDLANSLTYGGHFLASYPITVYPAWLRTALAFVIPAAFIAYFPALALLGKPDPLGTPAFLGWISPLVAVLALGLAALVWRAAVRHYRGTGS</sequence>
<keyword evidence="1" id="KW-1133">Transmembrane helix</keyword>
<keyword evidence="1" id="KW-0472">Membrane</keyword>
<dbReference type="EMBL" id="JACHMH010000001">
    <property type="protein sequence ID" value="MBB4675647.1"/>
    <property type="molecule type" value="Genomic_DNA"/>
</dbReference>
<keyword evidence="3" id="KW-1185">Reference proteome</keyword>
<dbReference type="PANTHER" id="PTHR36833:SF1">
    <property type="entry name" value="INTEGRAL MEMBRANE TRANSPORT PROTEIN"/>
    <property type="match status" value="1"/>
</dbReference>
<comment type="caution">
    <text evidence="2">The sequence shown here is derived from an EMBL/GenBank/DDBJ whole genome shotgun (WGS) entry which is preliminary data.</text>
</comment>